<dbReference type="PANTHER" id="PTHR38248:SF2">
    <property type="entry name" value="FUNK1 11"/>
    <property type="match status" value="1"/>
</dbReference>
<dbReference type="InParanoid" id="A0A409VG62"/>
<dbReference type="Proteomes" id="UP000284842">
    <property type="component" value="Unassembled WGS sequence"/>
</dbReference>
<dbReference type="PANTHER" id="PTHR38248">
    <property type="entry name" value="FUNK1 6"/>
    <property type="match status" value="1"/>
</dbReference>
<feature type="region of interest" description="Disordered" evidence="1">
    <location>
        <begin position="576"/>
        <end position="609"/>
    </location>
</feature>
<dbReference type="EMBL" id="NHTK01006069">
    <property type="protein sequence ID" value="PPQ65253.1"/>
    <property type="molecule type" value="Genomic_DNA"/>
</dbReference>
<accession>A0A409VG62</accession>
<dbReference type="Gene3D" id="1.10.510.10">
    <property type="entry name" value="Transferase(Phosphotransferase) domain 1"/>
    <property type="match status" value="1"/>
</dbReference>
<keyword evidence="4" id="KW-1185">Reference proteome</keyword>
<feature type="region of interest" description="Disordered" evidence="1">
    <location>
        <begin position="671"/>
        <end position="692"/>
    </location>
</feature>
<dbReference type="InterPro" id="IPR040976">
    <property type="entry name" value="Pkinase_fungal"/>
</dbReference>
<name>A0A409VG62_9AGAR</name>
<protein>
    <recommendedName>
        <fullName evidence="2">Fungal-type protein kinase domain-containing protein</fullName>
    </recommendedName>
</protein>
<dbReference type="OrthoDB" id="5584477at2759"/>
<dbReference type="AlphaFoldDB" id="A0A409VG62"/>
<evidence type="ECO:0000313" key="3">
    <source>
        <dbReference type="EMBL" id="PPQ65253.1"/>
    </source>
</evidence>
<evidence type="ECO:0000256" key="1">
    <source>
        <dbReference type="SAM" id="MobiDB-lite"/>
    </source>
</evidence>
<evidence type="ECO:0000259" key="2">
    <source>
        <dbReference type="Pfam" id="PF17667"/>
    </source>
</evidence>
<gene>
    <name evidence="3" type="ORF">CVT24_011408</name>
</gene>
<reference evidence="3 4" key="1">
    <citation type="journal article" date="2018" name="Evol. Lett.">
        <title>Horizontal gene cluster transfer increased hallucinogenic mushroom diversity.</title>
        <authorList>
            <person name="Reynolds H.T."/>
            <person name="Vijayakumar V."/>
            <person name="Gluck-Thaler E."/>
            <person name="Korotkin H.B."/>
            <person name="Matheny P.B."/>
            <person name="Slot J.C."/>
        </authorList>
    </citation>
    <scope>NUCLEOTIDE SEQUENCE [LARGE SCALE GENOMIC DNA]</scope>
    <source>
        <strain evidence="3 4">2629</strain>
    </source>
</reference>
<dbReference type="Pfam" id="PF17667">
    <property type="entry name" value="Pkinase_fungal"/>
    <property type="match status" value="1"/>
</dbReference>
<evidence type="ECO:0000313" key="4">
    <source>
        <dbReference type="Proteomes" id="UP000284842"/>
    </source>
</evidence>
<feature type="domain" description="Fungal-type protein kinase" evidence="2">
    <location>
        <begin position="326"/>
        <end position="455"/>
    </location>
</feature>
<sequence>MSPSNVLEGHHVEVLLSSTVSDVEVNKYLDSSPVYGSRKKDWTALPTVLKKHLTLCSTIFSIFTEIVNYFHSTDTPDPRPVPPTPCTIHLHPRVGAAAANAVACPDLSVMITDTATSLDWSKCVSFIDVITDDRVRETATQQSDRFHSFAEQCFLTQTSRLVVCGLVITETVFRLYRYDRFGHWVSGWVPYRGGDAGNLVKALVLISSGKGFGSKSDTGAAINQNGKHVFSLKKGRRHMSFTEIRLLSQSLRLPEASIVCWEVEEHRTHKKYLLKQCISACEHDDLGAELVGRLHGVKGVGNPSFSHTSKVPHDAALPDGDVFVHYKVFEGYGDTINNVQNRVQFLKALRSCISAHEVSFIDKRILHRDISINNILYPKESQDVTHGYLVDFEHRGIVIDAKERNTIKEQEMTGDPTFQSINLLRNKDPSNPRQFQQRHDYLDDLESFFWVFIWTTAGQLPPKDGWLRPIVPPPALHKDLKDPFHKELALQRCKDGRAHVVFDAEWGPEFMDLAMKLGRFFMGKLDKKRHLWKTGDLEGLMDRAQDSYSTVLGYFDEAIQRLEWVDLSADAMPRMDSGAQVDHGPDVHPQRKLPKRRRAPANIPASTSEKENEVVAVPVEAAPLARPAKRVRLTRATVGDSDDIPEVSARVIQPTRDDNVDNTAIERISVEQQAAPTLRKSKRLQQSAKKSS</sequence>
<dbReference type="SUPFAM" id="SSF56112">
    <property type="entry name" value="Protein kinase-like (PK-like)"/>
    <property type="match status" value="1"/>
</dbReference>
<organism evidence="3 4">
    <name type="scientific">Panaeolus cyanescens</name>
    <dbReference type="NCBI Taxonomy" id="181874"/>
    <lineage>
        <taxon>Eukaryota</taxon>
        <taxon>Fungi</taxon>
        <taxon>Dikarya</taxon>
        <taxon>Basidiomycota</taxon>
        <taxon>Agaricomycotina</taxon>
        <taxon>Agaricomycetes</taxon>
        <taxon>Agaricomycetidae</taxon>
        <taxon>Agaricales</taxon>
        <taxon>Agaricineae</taxon>
        <taxon>Galeropsidaceae</taxon>
        <taxon>Panaeolus</taxon>
    </lineage>
</organism>
<proteinExistence type="predicted"/>
<feature type="compositionally biased region" description="Basic residues" evidence="1">
    <location>
        <begin position="590"/>
        <end position="599"/>
    </location>
</feature>
<comment type="caution">
    <text evidence="3">The sequence shown here is derived from an EMBL/GenBank/DDBJ whole genome shotgun (WGS) entry which is preliminary data.</text>
</comment>
<dbReference type="InterPro" id="IPR011009">
    <property type="entry name" value="Kinase-like_dom_sf"/>
</dbReference>